<evidence type="ECO:0000256" key="5">
    <source>
        <dbReference type="ARBA" id="ARBA00012744"/>
    </source>
</evidence>
<evidence type="ECO:0000256" key="1">
    <source>
        <dbReference type="ARBA" id="ARBA00000448"/>
    </source>
</evidence>
<evidence type="ECO:0000256" key="4">
    <source>
        <dbReference type="ARBA" id="ARBA00005336"/>
    </source>
</evidence>
<keyword evidence="9" id="KW-0325">Glycoprotein</keyword>
<organism evidence="12 13">
    <name type="scientific">Rhynchosporium secalis</name>
    <name type="common">Barley scald fungus</name>
    <dbReference type="NCBI Taxonomy" id="38038"/>
    <lineage>
        <taxon>Eukaryota</taxon>
        <taxon>Fungi</taxon>
        <taxon>Dikarya</taxon>
        <taxon>Ascomycota</taxon>
        <taxon>Pezizomycotina</taxon>
        <taxon>Leotiomycetes</taxon>
        <taxon>Helotiales</taxon>
        <taxon>Ploettnerulaceae</taxon>
        <taxon>Rhynchosporium</taxon>
    </lineage>
</organism>
<gene>
    <name evidence="12" type="ORF">RSE6_04397</name>
</gene>
<keyword evidence="6" id="KW-0964">Secreted</keyword>
<sequence length="77" mass="8009">MNDRGLCLGAEFRAKGAHIALVPVSGPVGRSGLAGCGWQGFSPDPCLTGVAMEDAISGIQKNCVQAVAKRHQLFTKL</sequence>
<keyword evidence="10" id="KW-0326">Glycosidase</keyword>
<comment type="function">
    <text evidence="11">Beta-glucosidases are one of a number of cellulolytic enzymes involved in the degradation of cellulosic biomass. Catalyzes the last step releasing glucose from the inhibitory cellobiose.</text>
</comment>
<name>A0A1E1M576_RHYSE</name>
<dbReference type="InterPro" id="IPR017853">
    <property type="entry name" value="GH"/>
</dbReference>
<dbReference type="EC" id="3.2.1.21" evidence="5"/>
<protein>
    <recommendedName>
        <fullName evidence="5">beta-glucosidase</fullName>
        <ecNumber evidence="5">3.2.1.21</ecNumber>
    </recommendedName>
</protein>
<comment type="pathway">
    <text evidence="3">Glycan metabolism; cellulose degradation.</text>
</comment>
<dbReference type="SUPFAM" id="SSF51445">
    <property type="entry name" value="(Trans)glycosidases"/>
    <property type="match status" value="1"/>
</dbReference>
<dbReference type="Proteomes" id="UP000177625">
    <property type="component" value="Unassembled WGS sequence"/>
</dbReference>
<proteinExistence type="inferred from homology"/>
<evidence type="ECO:0000256" key="7">
    <source>
        <dbReference type="ARBA" id="ARBA00022729"/>
    </source>
</evidence>
<evidence type="ECO:0000256" key="11">
    <source>
        <dbReference type="ARBA" id="ARBA00024983"/>
    </source>
</evidence>
<evidence type="ECO:0000256" key="2">
    <source>
        <dbReference type="ARBA" id="ARBA00004613"/>
    </source>
</evidence>
<dbReference type="InterPro" id="IPR036962">
    <property type="entry name" value="Glyco_hydro_3_N_sf"/>
</dbReference>
<evidence type="ECO:0000256" key="6">
    <source>
        <dbReference type="ARBA" id="ARBA00022525"/>
    </source>
</evidence>
<dbReference type="PANTHER" id="PTHR42715:SF12">
    <property type="entry name" value="BETA-GLUCOSIDASE G-RELATED"/>
    <property type="match status" value="1"/>
</dbReference>
<comment type="catalytic activity">
    <reaction evidence="1">
        <text>Hydrolysis of terminal, non-reducing beta-D-glucosyl residues with release of beta-D-glucose.</text>
        <dbReference type="EC" id="3.2.1.21"/>
    </reaction>
</comment>
<accession>A0A1E1M576</accession>
<comment type="similarity">
    <text evidence="4">Belongs to the glycosyl hydrolase 3 family.</text>
</comment>
<evidence type="ECO:0000256" key="8">
    <source>
        <dbReference type="ARBA" id="ARBA00022801"/>
    </source>
</evidence>
<comment type="subcellular location">
    <subcellularLocation>
        <location evidence="2">Secreted</location>
    </subcellularLocation>
</comment>
<dbReference type="GO" id="GO:0008422">
    <property type="term" value="F:beta-glucosidase activity"/>
    <property type="evidence" value="ECO:0007669"/>
    <property type="project" value="UniProtKB-EC"/>
</dbReference>
<keyword evidence="8" id="KW-0378">Hydrolase</keyword>
<dbReference type="EMBL" id="FJVC01000163">
    <property type="protein sequence ID" value="CZT44257.1"/>
    <property type="molecule type" value="Genomic_DNA"/>
</dbReference>
<evidence type="ECO:0000313" key="12">
    <source>
        <dbReference type="EMBL" id="CZT44257.1"/>
    </source>
</evidence>
<evidence type="ECO:0000256" key="3">
    <source>
        <dbReference type="ARBA" id="ARBA00004987"/>
    </source>
</evidence>
<keyword evidence="13" id="KW-1185">Reference proteome</keyword>
<dbReference type="GO" id="GO:0005576">
    <property type="term" value="C:extracellular region"/>
    <property type="evidence" value="ECO:0007669"/>
    <property type="project" value="UniProtKB-SubCell"/>
</dbReference>
<keyword evidence="7" id="KW-0732">Signal</keyword>
<dbReference type="GO" id="GO:0009251">
    <property type="term" value="P:glucan catabolic process"/>
    <property type="evidence" value="ECO:0007669"/>
    <property type="project" value="TreeGrafter"/>
</dbReference>
<reference evidence="13" key="1">
    <citation type="submission" date="2016-03" db="EMBL/GenBank/DDBJ databases">
        <authorList>
            <person name="Guldener U."/>
        </authorList>
    </citation>
    <scope>NUCLEOTIDE SEQUENCE [LARGE SCALE GENOMIC DNA]</scope>
</reference>
<evidence type="ECO:0000256" key="9">
    <source>
        <dbReference type="ARBA" id="ARBA00023180"/>
    </source>
</evidence>
<evidence type="ECO:0000256" key="10">
    <source>
        <dbReference type="ARBA" id="ARBA00023295"/>
    </source>
</evidence>
<evidence type="ECO:0000313" key="13">
    <source>
        <dbReference type="Proteomes" id="UP000177625"/>
    </source>
</evidence>
<dbReference type="Gene3D" id="3.20.20.300">
    <property type="entry name" value="Glycoside hydrolase, family 3, N-terminal domain"/>
    <property type="match status" value="1"/>
</dbReference>
<dbReference type="AlphaFoldDB" id="A0A1E1M576"/>
<dbReference type="InterPro" id="IPR050288">
    <property type="entry name" value="Cellulose_deg_GH3"/>
</dbReference>
<dbReference type="PANTHER" id="PTHR42715">
    <property type="entry name" value="BETA-GLUCOSIDASE"/>
    <property type="match status" value="1"/>
</dbReference>